<reference evidence="3" key="1">
    <citation type="submission" date="2023-07" db="EMBL/GenBank/DDBJ databases">
        <title>Draft genome sequence of Agarivorans aestuarii strain ZMCS4, a CAZymes producing bacteria isolated from the marine brown algae Clodostephus spongiosus.</title>
        <authorList>
            <person name="Lorente B."/>
            <person name="Cabral C."/>
            <person name="Frias J."/>
            <person name="Faria J."/>
            <person name="Toubarro D."/>
        </authorList>
    </citation>
    <scope>NUCLEOTIDE SEQUENCE [LARGE SCALE GENOMIC DNA]</scope>
    <source>
        <strain evidence="3">ZMCS4</strain>
    </source>
</reference>
<comment type="caution">
    <text evidence="2">The sequence shown here is derived from an EMBL/GenBank/DDBJ whole genome shotgun (WGS) entry which is preliminary data.</text>
</comment>
<dbReference type="Proteomes" id="UP001310248">
    <property type="component" value="Unassembled WGS sequence"/>
</dbReference>
<evidence type="ECO:0000313" key="2">
    <source>
        <dbReference type="EMBL" id="MEE1674268.1"/>
    </source>
</evidence>
<keyword evidence="3" id="KW-1185">Reference proteome</keyword>
<gene>
    <name evidence="2" type="ORF">SNR37_003705</name>
</gene>
<dbReference type="RefSeq" id="WP_329775419.1">
    <property type="nucleotide sequence ID" value="NZ_JAYDYW010000007.1"/>
</dbReference>
<name>A0ABU7G4E4_9ALTE</name>
<feature type="transmembrane region" description="Helical" evidence="1">
    <location>
        <begin position="100"/>
        <end position="125"/>
    </location>
</feature>
<keyword evidence="1" id="KW-1133">Transmembrane helix</keyword>
<evidence type="ECO:0000313" key="3">
    <source>
        <dbReference type="Proteomes" id="UP001310248"/>
    </source>
</evidence>
<sequence length="135" mass="14523">MITLMGGSLTGVMTYFNLGYSPLFFKQWLTAFLLAAITVMPMGFVLMAAISKAAEKLLPNLPSNKRDIGVGVLMALIMESGMAFSTSVNNVGLSDGNAFFSAWLHSLIAALPVAIVLMTMVSLTVKPKIERFLKS</sequence>
<keyword evidence="1" id="KW-0812">Transmembrane</keyword>
<evidence type="ECO:0000256" key="1">
    <source>
        <dbReference type="SAM" id="Phobius"/>
    </source>
</evidence>
<dbReference type="InterPro" id="IPR021529">
    <property type="entry name" value="DUF2798"/>
</dbReference>
<feature type="transmembrane region" description="Helical" evidence="1">
    <location>
        <begin position="70"/>
        <end position="88"/>
    </location>
</feature>
<feature type="transmembrane region" description="Helical" evidence="1">
    <location>
        <begin position="28"/>
        <end position="50"/>
    </location>
</feature>
<dbReference type="Pfam" id="PF11391">
    <property type="entry name" value="DUF2798"/>
    <property type="match status" value="2"/>
</dbReference>
<dbReference type="EMBL" id="JAYDYW010000007">
    <property type="protein sequence ID" value="MEE1674268.1"/>
    <property type="molecule type" value="Genomic_DNA"/>
</dbReference>
<proteinExistence type="predicted"/>
<keyword evidence="1" id="KW-0472">Membrane</keyword>
<accession>A0ABU7G4E4</accession>
<organism evidence="2 3">
    <name type="scientific">Agarivorans aestuarii</name>
    <dbReference type="NCBI Taxonomy" id="1563703"/>
    <lineage>
        <taxon>Bacteria</taxon>
        <taxon>Pseudomonadati</taxon>
        <taxon>Pseudomonadota</taxon>
        <taxon>Gammaproteobacteria</taxon>
        <taxon>Alteromonadales</taxon>
        <taxon>Alteromonadaceae</taxon>
        <taxon>Agarivorans</taxon>
    </lineage>
</organism>
<protein>
    <submittedName>
        <fullName evidence="2">DUF2798 domain-containing protein</fullName>
    </submittedName>
</protein>